<dbReference type="AlphaFoldDB" id="A0A1G6VJ36"/>
<dbReference type="EMBL" id="FMZH01000006">
    <property type="protein sequence ID" value="SDD53579.1"/>
    <property type="molecule type" value="Genomic_DNA"/>
</dbReference>
<keyword evidence="1" id="KW-0812">Transmembrane</keyword>
<reference evidence="3" key="1">
    <citation type="submission" date="2016-10" db="EMBL/GenBank/DDBJ databases">
        <authorList>
            <person name="Varghese N."/>
            <person name="Submissions S."/>
        </authorList>
    </citation>
    <scope>NUCLEOTIDE SEQUENCE [LARGE SCALE GENOMIC DNA]</scope>
    <source>
        <strain evidence="3">DSM 18609</strain>
    </source>
</reference>
<proteinExistence type="predicted"/>
<accession>A0A1G6VJ36</accession>
<keyword evidence="3" id="KW-1185">Reference proteome</keyword>
<gene>
    <name evidence="2" type="ORF">SAMN04488024_106155</name>
</gene>
<keyword evidence="1" id="KW-0472">Membrane</keyword>
<evidence type="ECO:0000313" key="2">
    <source>
        <dbReference type="EMBL" id="SDD53579.1"/>
    </source>
</evidence>
<feature type="transmembrane region" description="Helical" evidence="1">
    <location>
        <begin position="7"/>
        <end position="28"/>
    </location>
</feature>
<protein>
    <recommendedName>
        <fullName evidence="4">DUF2975 domain-containing protein</fullName>
    </recommendedName>
</protein>
<feature type="transmembrane region" description="Helical" evidence="1">
    <location>
        <begin position="121"/>
        <end position="143"/>
    </location>
</feature>
<evidence type="ECO:0000256" key="1">
    <source>
        <dbReference type="SAM" id="Phobius"/>
    </source>
</evidence>
<name>A0A1G6VJ36_9SPHI</name>
<keyword evidence="1" id="KW-1133">Transmembrane helix</keyword>
<dbReference type="Proteomes" id="UP000199455">
    <property type="component" value="Unassembled WGS sequence"/>
</dbReference>
<dbReference type="STRING" id="390242.SAMN04488024_106155"/>
<dbReference type="RefSeq" id="WP_090769822.1">
    <property type="nucleotide sequence ID" value="NZ_FMZH01000006.1"/>
</dbReference>
<sequence>MNKLLKIFRYAGFSLIFIALVTMVDHLISAVSNYNAGALSIDLVENNTAQQVKTIGDAKFTSSHLGTYQFKPTLMQSVILSDNGGDGVGANAAFYLVIGSVIVFIAYNRPKWLENLSENRLWQFVGAGAILFFALKFLCFFLIKKYVEDLTGDAFKYQRAGAENINLGVISLVAILSIIYELLSYSRKLKQENDLTI</sequence>
<evidence type="ECO:0000313" key="3">
    <source>
        <dbReference type="Proteomes" id="UP000199455"/>
    </source>
</evidence>
<organism evidence="2 3">
    <name type="scientific">Pedobacter soli</name>
    <dbReference type="NCBI Taxonomy" id="390242"/>
    <lineage>
        <taxon>Bacteria</taxon>
        <taxon>Pseudomonadati</taxon>
        <taxon>Bacteroidota</taxon>
        <taxon>Sphingobacteriia</taxon>
        <taxon>Sphingobacteriales</taxon>
        <taxon>Sphingobacteriaceae</taxon>
        <taxon>Pedobacter</taxon>
    </lineage>
</organism>
<feature type="transmembrane region" description="Helical" evidence="1">
    <location>
        <begin position="92"/>
        <end position="109"/>
    </location>
</feature>
<evidence type="ECO:0008006" key="4">
    <source>
        <dbReference type="Google" id="ProtNLM"/>
    </source>
</evidence>
<feature type="transmembrane region" description="Helical" evidence="1">
    <location>
        <begin position="165"/>
        <end position="183"/>
    </location>
</feature>